<feature type="domain" description="Glycosyl transferase family 1" evidence="3">
    <location>
        <begin position="325"/>
        <end position="484"/>
    </location>
</feature>
<organism evidence="4 5">
    <name type="scientific">Lacticaseibacillus paracasei subsp. paracasei</name>
    <dbReference type="NCBI Taxonomy" id="47714"/>
    <lineage>
        <taxon>Bacteria</taxon>
        <taxon>Bacillati</taxon>
        <taxon>Bacillota</taxon>
        <taxon>Bacilli</taxon>
        <taxon>Lactobacillales</taxon>
        <taxon>Lactobacillaceae</taxon>
        <taxon>Lacticaseibacillus</taxon>
    </lineage>
</organism>
<dbReference type="AlphaFoldDB" id="A0AAP9HEK9"/>
<dbReference type="Proteomes" id="UP000423274">
    <property type="component" value="Chromosome"/>
</dbReference>
<reference evidence="4 5" key="1">
    <citation type="submission" date="2017-08" db="EMBL/GenBank/DDBJ databases">
        <title>Genome sequence, comparative genomics and functional analysis of the highly adhesive Lactobacillus paracasei Kobulty strain.</title>
        <authorList>
            <person name="Koryszewska-Baginska A."/>
            <person name="Grynberg M."/>
            <person name="Aleksandrzak-Piekarczyk T."/>
        </authorList>
    </citation>
    <scope>NUCLEOTIDE SEQUENCE [LARGE SCALE GENOMIC DNA]</scope>
    <source>
        <strain evidence="4 5">IBB3423</strain>
    </source>
</reference>
<proteinExistence type="predicted"/>
<dbReference type="Gene3D" id="3.40.50.2000">
    <property type="entry name" value="Glycogen Phosphorylase B"/>
    <property type="match status" value="3"/>
</dbReference>
<gene>
    <name evidence="4" type="ORF">LCAKO_0105</name>
</gene>
<dbReference type="Pfam" id="PF00534">
    <property type="entry name" value="Glycos_transf_1"/>
    <property type="match status" value="1"/>
</dbReference>
<dbReference type="EMBL" id="CP022954">
    <property type="protein sequence ID" value="QGV16690.1"/>
    <property type="molecule type" value="Genomic_DNA"/>
</dbReference>
<dbReference type="PANTHER" id="PTHR12526">
    <property type="entry name" value="GLYCOSYLTRANSFERASE"/>
    <property type="match status" value="1"/>
</dbReference>
<dbReference type="RefSeq" id="WP_022671256.1">
    <property type="nucleotide sequence ID" value="NZ_CP016355.1"/>
</dbReference>
<dbReference type="PANTHER" id="PTHR12526:SF629">
    <property type="entry name" value="TEICHURONIC ACID BIOSYNTHESIS GLYCOSYLTRANSFERASE TUAH-RELATED"/>
    <property type="match status" value="1"/>
</dbReference>
<protein>
    <submittedName>
        <fullName evidence="4">Alpha-glucosyltransferase</fullName>
    </submittedName>
</protein>
<name>A0AAP9HEK9_LACPA</name>
<evidence type="ECO:0000313" key="4">
    <source>
        <dbReference type="EMBL" id="QGV16690.1"/>
    </source>
</evidence>
<dbReference type="GO" id="GO:0016757">
    <property type="term" value="F:glycosyltransferase activity"/>
    <property type="evidence" value="ECO:0007669"/>
    <property type="project" value="UniProtKB-KW"/>
</dbReference>
<keyword evidence="2" id="KW-0808">Transferase</keyword>
<accession>A0AAP9HEK9</accession>
<dbReference type="SUPFAM" id="SSF53756">
    <property type="entry name" value="UDP-Glycosyltransferase/glycogen phosphorylase"/>
    <property type="match status" value="1"/>
</dbReference>
<keyword evidence="1" id="KW-0328">Glycosyltransferase</keyword>
<evidence type="ECO:0000313" key="5">
    <source>
        <dbReference type="Proteomes" id="UP000423274"/>
    </source>
</evidence>
<evidence type="ECO:0000256" key="1">
    <source>
        <dbReference type="ARBA" id="ARBA00022676"/>
    </source>
</evidence>
<evidence type="ECO:0000259" key="3">
    <source>
        <dbReference type="Pfam" id="PF00534"/>
    </source>
</evidence>
<evidence type="ECO:0000256" key="2">
    <source>
        <dbReference type="ARBA" id="ARBA00022679"/>
    </source>
</evidence>
<sequence>MIYFVNEYVMALNSGVEHAEFKRLAVFKHAKTSAKILTRDYNYSLHRMAAGFDLDQDDLLNMYDFFQDATMVSPKKTSTKTLHLPFQYQVSPDANVSRVMQGGRLVMKIHHTPGRVGELGFTEFFDTYGNITNRVFYDDRGFKSGEAFLNQAGQVFAEVLYKPNGQRALERFYEVTEDGKGTVLFNIRVVNYQGRDYYFNSEDELFTFFLDEVNRKDGLNDVFIADRPSIANSPLIKMTTPAKKYIWFPIAHATDPFDQVESPLDGNYVEVLSNHLNRIDGLITMTQAQARDLRTRLHSNSIQIHVIPGAAVSDEQLAAGQLPAVNKKENKIIYVGRLEANKRVDDLIRAFKLVLRKVPDAKLDIRGYGSSEFVASLEKLIKELKLTDQAVINGYTPKIEAVYDQAKVFATATSSDAYPLAMTEALSHGLPLVAFDINYGPSEIIQNGKNGYLLKNGDVYGFSEALVKLLQDPAELQDMSSEAYASAQAYSLSKMWQLWQPLVETEKATVGVKMS</sequence>
<dbReference type="InterPro" id="IPR001296">
    <property type="entry name" value="Glyco_trans_1"/>
</dbReference>